<dbReference type="FunFam" id="2.30.42.10:FF:000060">
    <property type="entry name" value="Connector enhancer of kinase suppressor of Ras 2"/>
    <property type="match status" value="1"/>
</dbReference>
<dbReference type="CDD" id="cd09511">
    <property type="entry name" value="SAM_CNK1_2_3-suppressor"/>
    <property type="match status" value="1"/>
</dbReference>
<dbReference type="OrthoDB" id="74412at2759"/>
<dbReference type="CTD" id="20250571"/>
<feature type="compositionally biased region" description="Polar residues" evidence="3">
    <location>
        <begin position="316"/>
        <end position="326"/>
    </location>
</feature>
<dbReference type="PANTHER" id="PTHR12844">
    <property type="entry name" value="CONNECTOR ENCHANCER OF KINASE SUPPRESSOR OF RAS"/>
    <property type="match status" value="1"/>
</dbReference>
<dbReference type="KEGG" id="lgi:LOTGIDRAFT_237832"/>
<dbReference type="Pfam" id="PF10534">
    <property type="entry name" value="CRIC_ras_sig"/>
    <property type="match status" value="1"/>
</dbReference>
<feature type="compositionally biased region" description="Basic and acidic residues" evidence="3">
    <location>
        <begin position="529"/>
        <end position="542"/>
    </location>
</feature>
<dbReference type="InterPro" id="IPR013761">
    <property type="entry name" value="SAM/pointed_sf"/>
</dbReference>
<dbReference type="InterPro" id="IPR049628">
    <property type="entry name" value="CNK1-3_SAM"/>
</dbReference>
<dbReference type="PANTHER" id="PTHR12844:SF42">
    <property type="entry name" value="CONNECTOR ENHANCER OF KSR PROTEIN CNK"/>
    <property type="match status" value="1"/>
</dbReference>
<dbReference type="SMART" id="SM00228">
    <property type="entry name" value="PDZ"/>
    <property type="match status" value="1"/>
</dbReference>
<dbReference type="InterPro" id="IPR036034">
    <property type="entry name" value="PDZ_sf"/>
</dbReference>
<dbReference type="OMA" id="YTHIVIG"/>
<dbReference type="RefSeq" id="XP_009046181.1">
    <property type="nucleotide sequence ID" value="XM_009047933.1"/>
</dbReference>
<dbReference type="STRING" id="225164.V4B6H3"/>
<evidence type="ECO:0000256" key="3">
    <source>
        <dbReference type="SAM" id="MobiDB-lite"/>
    </source>
</evidence>
<keyword evidence="2" id="KW-0597">Phosphoprotein</keyword>
<keyword evidence="8" id="KW-1185">Reference proteome</keyword>
<proteinExistence type="inferred from homology"/>
<dbReference type="Proteomes" id="UP000030746">
    <property type="component" value="Unassembled WGS sequence"/>
</dbReference>
<dbReference type="InterPro" id="IPR001660">
    <property type="entry name" value="SAM"/>
</dbReference>
<dbReference type="InterPro" id="IPR017874">
    <property type="entry name" value="CRIC_domain"/>
</dbReference>
<dbReference type="Pfam" id="PF00595">
    <property type="entry name" value="PDZ"/>
    <property type="match status" value="1"/>
</dbReference>
<feature type="region of interest" description="Disordered" evidence="3">
    <location>
        <begin position="499"/>
        <end position="542"/>
    </location>
</feature>
<dbReference type="CDD" id="cd06748">
    <property type="entry name" value="PDZ_CNK1_2_3-like"/>
    <property type="match status" value="1"/>
</dbReference>
<dbReference type="Gene3D" id="2.30.42.10">
    <property type="match status" value="1"/>
</dbReference>
<organism evidence="7 8">
    <name type="scientific">Lottia gigantea</name>
    <name type="common">Giant owl limpet</name>
    <dbReference type="NCBI Taxonomy" id="225164"/>
    <lineage>
        <taxon>Eukaryota</taxon>
        <taxon>Metazoa</taxon>
        <taxon>Spiralia</taxon>
        <taxon>Lophotrochozoa</taxon>
        <taxon>Mollusca</taxon>
        <taxon>Gastropoda</taxon>
        <taxon>Patellogastropoda</taxon>
        <taxon>Lottioidea</taxon>
        <taxon>Lottiidae</taxon>
        <taxon>Lottia</taxon>
    </lineage>
</organism>
<dbReference type="PROSITE" id="PS51290">
    <property type="entry name" value="CRIC"/>
    <property type="match status" value="1"/>
</dbReference>
<dbReference type="InterPro" id="IPR001478">
    <property type="entry name" value="PDZ"/>
</dbReference>
<evidence type="ECO:0000313" key="7">
    <source>
        <dbReference type="EMBL" id="ESP03131.1"/>
    </source>
</evidence>
<dbReference type="AlphaFoldDB" id="V4B6H3"/>
<feature type="domain" description="SAM" evidence="4">
    <location>
        <begin position="14"/>
        <end position="79"/>
    </location>
</feature>
<dbReference type="GeneID" id="20250571"/>
<comment type="similarity">
    <text evidence="1">Belongs to the CNKSR family.</text>
</comment>
<sequence length="667" mass="74513">MANSNTNYILFEQWTTNQVVDWLRGLDDTILPYIQHFTNNNIDGRRLLMLTHSDLEKLHVTKLGHQELILEAVDLLRSLRYGHDTENLQHLALQLGCKARSIHNEVQAHCGENDINKANVHHSSHHNKRLSISVLSGIADLLTTLKNLISWLDRAPFEGIYDLCLLRNTILKNGIGLVTISQRDSQISDAEELIMKDCGVLADICDGLVTSSKDPLVVQPASLELATIRKKPGEELGMHIQSSYYGTHVLSGVKDMSPADLCRKIEKGDEVIQVNNQTVLGWPLKKLVNTLKEKPKEVVLLLKKRPRHISPYGTLPNRNNNRNKAQVATLPKSLKKRRSRDGEKPQRPSLQEYVAVDEPNEENRNSEIKDLCQKFTAREGTDGNDTDNDVFRSGSESPQYTLPINIDNKQRRATVSGGSPTLERPSLVIEDLDPPTRPKSQAINALERSAALAALSATDSSLTNLAAHRKVTRMRSHDLPKTKSSLTVPDQFSVRPDTFSVVGDDPLTKPTSEDPNKTPTSNSGMNEDVTVRKEKGDPKNQEFRVTRPTPIILNVPETPPQQHRLSKQKVLDRELASDTPNKHEPQLMKIKKLNSLTQSDVENKNYVESEVDGKGDMGTKHVGFTADTKEDKQPEPVSYTHIVVGGVIQKIPNDQAICTEVTINWPS</sequence>
<feature type="domain" description="CRIC" evidence="6">
    <location>
        <begin position="87"/>
        <end position="188"/>
    </location>
</feature>
<accession>V4B6H3</accession>
<evidence type="ECO:0000313" key="8">
    <source>
        <dbReference type="Proteomes" id="UP000030746"/>
    </source>
</evidence>
<evidence type="ECO:0000256" key="2">
    <source>
        <dbReference type="ARBA" id="ARBA00022553"/>
    </source>
</evidence>
<dbReference type="PROSITE" id="PS50105">
    <property type="entry name" value="SAM_DOMAIN"/>
    <property type="match status" value="1"/>
</dbReference>
<evidence type="ECO:0000259" key="4">
    <source>
        <dbReference type="PROSITE" id="PS50105"/>
    </source>
</evidence>
<feature type="compositionally biased region" description="Basic and acidic residues" evidence="3">
    <location>
        <begin position="361"/>
        <end position="381"/>
    </location>
</feature>
<dbReference type="InterPro" id="IPR051566">
    <property type="entry name" value="CNKSR"/>
</dbReference>
<evidence type="ECO:0000259" key="5">
    <source>
        <dbReference type="PROSITE" id="PS50106"/>
    </source>
</evidence>
<dbReference type="SUPFAM" id="SSF47769">
    <property type="entry name" value="SAM/Pointed domain"/>
    <property type="match status" value="1"/>
</dbReference>
<evidence type="ECO:0000256" key="1">
    <source>
        <dbReference type="ARBA" id="ARBA00009498"/>
    </source>
</evidence>
<protein>
    <submittedName>
        <fullName evidence="7">Uncharacterized protein</fullName>
    </submittedName>
</protein>
<dbReference type="Pfam" id="PF00536">
    <property type="entry name" value="SAM_1"/>
    <property type="match status" value="1"/>
</dbReference>
<dbReference type="EMBL" id="KB200109">
    <property type="protein sequence ID" value="ESP03131.1"/>
    <property type="molecule type" value="Genomic_DNA"/>
</dbReference>
<evidence type="ECO:0000259" key="6">
    <source>
        <dbReference type="PROSITE" id="PS51290"/>
    </source>
</evidence>
<gene>
    <name evidence="7" type="ORF">LOTGIDRAFT_237832</name>
</gene>
<dbReference type="SMART" id="SM00454">
    <property type="entry name" value="SAM"/>
    <property type="match status" value="1"/>
</dbReference>
<feature type="region of interest" description="Disordered" evidence="3">
    <location>
        <begin position="309"/>
        <end position="402"/>
    </location>
</feature>
<dbReference type="Gene3D" id="1.10.150.50">
    <property type="entry name" value="Transcription Factor, Ets-1"/>
    <property type="match status" value="1"/>
</dbReference>
<name>V4B6H3_LOTGI</name>
<feature type="domain" description="PDZ" evidence="5">
    <location>
        <begin position="225"/>
        <end position="306"/>
    </location>
</feature>
<dbReference type="HOGENOM" id="CLU_411793_0_0_1"/>
<dbReference type="PROSITE" id="PS50106">
    <property type="entry name" value="PDZ"/>
    <property type="match status" value="1"/>
</dbReference>
<reference evidence="7 8" key="1">
    <citation type="journal article" date="2013" name="Nature">
        <title>Insights into bilaterian evolution from three spiralian genomes.</title>
        <authorList>
            <person name="Simakov O."/>
            <person name="Marletaz F."/>
            <person name="Cho S.J."/>
            <person name="Edsinger-Gonzales E."/>
            <person name="Havlak P."/>
            <person name="Hellsten U."/>
            <person name="Kuo D.H."/>
            <person name="Larsson T."/>
            <person name="Lv J."/>
            <person name="Arendt D."/>
            <person name="Savage R."/>
            <person name="Osoegawa K."/>
            <person name="de Jong P."/>
            <person name="Grimwood J."/>
            <person name="Chapman J.A."/>
            <person name="Shapiro H."/>
            <person name="Aerts A."/>
            <person name="Otillar R.P."/>
            <person name="Terry A.Y."/>
            <person name="Boore J.L."/>
            <person name="Grigoriev I.V."/>
            <person name="Lindberg D.R."/>
            <person name="Seaver E.C."/>
            <person name="Weisblat D.A."/>
            <person name="Putnam N.H."/>
            <person name="Rokhsar D.S."/>
        </authorList>
    </citation>
    <scope>NUCLEOTIDE SEQUENCE [LARGE SCALE GENOMIC DNA]</scope>
</reference>
<dbReference type="SUPFAM" id="SSF50156">
    <property type="entry name" value="PDZ domain-like"/>
    <property type="match status" value="1"/>
</dbReference>